<evidence type="ECO:0000256" key="1">
    <source>
        <dbReference type="SAM" id="Phobius"/>
    </source>
</evidence>
<protein>
    <submittedName>
        <fullName evidence="2">Uncharacterized protein</fullName>
    </submittedName>
</protein>
<evidence type="ECO:0000313" key="2">
    <source>
        <dbReference type="EMBL" id="OJI84986.1"/>
    </source>
</evidence>
<dbReference type="Proteomes" id="UP000184304">
    <property type="component" value="Unassembled WGS sequence"/>
</dbReference>
<name>A0A1L9N6S2_ASPTC</name>
<reference evidence="3" key="1">
    <citation type="journal article" date="2017" name="Genome Biol.">
        <title>Comparative genomics reveals high biological diversity and specific adaptations in the industrially and medically important fungal genus Aspergillus.</title>
        <authorList>
            <person name="de Vries R.P."/>
            <person name="Riley R."/>
            <person name="Wiebenga A."/>
            <person name="Aguilar-Osorio G."/>
            <person name="Amillis S."/>
            <person name="Uchima C.A."/>
            <person name="Anderluh G."/>
            <person name="Asadollahi M."/>
            <person name="Askin M."/>
            <person name="Barry K."/>
            <person name="Battaglia E."/>
            <person name="Bayram O."/>
            <person name="Benocci T."/>
            <person name="Braus-Stromeyer S.A."/>
            <person name="Caldana C."/>
            <person name="Canovas D."/>
            <person name="Cerqueira G.C."/>
            <person name="Chen F."/>
            <person name="Chen W."/>
            <person name="Choi C."/>
            <person name="Clum A."/>
            <person name="Dos Santos R.A."/>
            <person name="Damasio A.R."/>
            <person name="Diallinas G."/>
            <person name="Emri T."/>
            <person name="Fekete E."/>
            <person name="Flipphi M."/>
            <person name="Freyberg S."/>
            <person name="Gallo A."/>
            <person name="Gournas C."/>
            <person name="Habgood R."/>
            <person name="Hainaut M."/>
            <person name="Harispe M.L."/>
            <person name="Henrissat B."/>
            <person name="Hilden K.S."/>
            <person name="Hope R."/>
            <person name="Hossain A."/>
            <person name="Karabika E."/>
            <person name="Karaffa L."/>
            <person name="Karanyi Z."/>
            <person name="Krasevec N."/>
            <person name="Kuo A."/>
            <person name="Kusch H."/>
            <person name="LaButti K."/>
            <person name="Lagendijk E.L."/>
            <person name="Lapidus A."/>
            <person name="Levasseur A."/>
            <person name="Lindquist E."/>
            <person name="Lipzen A."/>
            <person name="Logrieco A.F."/>
            <person name="MacCabe A."/>
            <person name="Maekelae M.R."/>
            <person name="Malavazi I."/>
            <person name="Melin P."/>
            <person name="Meyer V."/>
            <person name="Mielnichuk N."/>
            <person name="Miskei M."/>
            <person name="Molnar A.P."/>
            <person name="Mule G."/>
            <person name="Ngan C.Y."/>
            <person name="Orejas M."/>
            <person name="Orosz E."/>
            <person name="Ouedraogo J.P."/>
            <person name="Overkamp K.M."/>
            <person name="Park H.-S."/>
            <person name="Perrone G."/>
            <person name="Piumi F."/>
            <person name="Punt P.J."/>
            <person name="Ram A.F."/>
            <person name="Ramon A."/>
            <person name="Rauscher S."/>
            <person name="Record E."/>
            <person name="Riano-Pachon D.M."/>
            <person name="Robert V."/>
            <person name="Roehrig J."/>
            <person name="Ruller R."/>
            <person name="Salamov A."/>
            <person name="Salih N.S."/>
            <person name="Samson R.A."/>
            <person name="Sandor E."/>
            <person name="Sanguinetti M."/>
            <person name="Schuetze T."/>
            <person name="Sepcic K."/>
            <person name="Shelest E."/>
            <person name="Sherlock G."/>
            <person name="Sophianopoulou V."/>
            <person name="Squina F.M."/>
            <person name="Sun H."/>
            <person name="Susca A."/>
            <person name="Todd R.B."/>
            <person name="Tsang A."/>
            <person name="Unkles S.E."/>
            <person name="van de Wiele N."/>
            <person name="van Rossen-Uffink D."/>
            <person name="Oliveira J.V."/>
            <person name="Vesth T.C."/>
            <person name="Visser J."/>
            <person name="Yu J.-H."/>
            <person name="Zhou M."/>
            <person name="Andersen M.R."/>
            <person name="Archer D.B."/>
            <person name="Baker S.E."/>
            <person name="Benoit I."/>
            <person name="Brakhage A.A."/>
            <person name="Braus G.H."/>
            <person name="Fischer R."/>
            <person name="Frisvad J.C."/>
            <person name="Goldman G.H."/>
            <person name="Houbraken J."/>
            <person name="Oakley B."/>
            <person name="Pocsi I."/>
            <person name="Scazzocchio C."/>
            <person name="Seiboth B."/>
            <person name="vanKuyk P.A."/>
            <person name="Wortman J."/>
            <person name="Dyer P.S."/>
            <person name="Grigoriev I.V."/>
        </authorList>
    </citation>
    <scope>NUCLEOTIDE SEQUENCE [LARGE SCALE GENOMIC DNA]</scope>
    <source>
        <strain evidence="3">CBS 134.48</strain>
    </source>
</reference>
<proteinExistence type="predicted"/>
<organism evidence="2 3">
    <name type="scientific">Aspergillus tubingensis (strain CBS 134.48)</name>
    <dbReference type="NCBI Taxonomy" id="767770"/>
    <lineage>
        <taxon>Eukaryota</taxon>
        <taxon>Fungi</taxon>
        <taxon>Dikarya</taxon>
        <taxon>Ascomycota</taxon>
        <taxon>Pezizomycotina</taxon>
        <taxon>Eurotiomycetes</taxon>
        <taxon>Eurotiomycetidae</taxon>
        <taxon>Eurotiales</taxon>
        <taxon>Aspergillaceae</taxon>
        <taxon>Aspergillus</taxon>
        <taxon>Aspergillus subgen. Circumdati</taxon>
    </lineage>
</organism>
<keyword evidence="3" id="KW-1185">Reference proteome</keyword>
<dbReference type="VEuPathDB" id="FungiDB:ASPTUDRAFT_41096"/>
<keyword evidence="1" id="KW-1133">Transmembrane helix</keyword>
<feature type="transmembrane region" description="Helical" evidence="1">
    <location>
        <begin position="34"/>
        <end position="50"/>
    </location>
</feature>
<sequence length="59" mass="7207">MFFLFLFQTGFWLLHCVFVFLFPFIFADHFSLPFLRLLFLFACGVVGETWDFRTDWLSR</sequence>
<dbReference type="EMBL" id="KV878198">
    <property type="protein sequence ID" value="OJI84986.1"/>
    <property type="molecule type" value="Genomic_DNA"/>
</dbReference>
<feature type="transmembrane region" description="Helical" evidence="1">
    <location>
        <begin position="6"/>
        <end position="27"/>
    </location>
</feature>
<keyword evidence="1" id="KW-0472">Membrane</keyword>
<gene>
    <name evidence="2" type="ORF">ASPTUDRAFT_41096</name>
</gene>
<accession>A0A1L9N6S2</accession>
<dbReference type="AlphaFoldDB" id="A0A1L9N6S2"/>
<evidence type="ECO:0000313" key="3">
    <source>
        <dbReference type="Proteomes" id="UP000184304"/>
    </source>
</evidence>
<keyword evidence="1" id="KW-0812">Transmembrane</keyword>